<dbReference type="OrthoDB" id="2975793at2759"/>
<dbReference type="InterPro" id="IPR010730">
    <property type="entry name" value="HET"/>
</dbReference>
<name>A0A9P8VPP2_9HYPO</name>
<evidence type="ECO:0000259" key="1">
    <source>
        <dbReference type="Pfam" id="PF06985"/>
    </source>
</evidence>
<accession>A0A9P8VPP2</accession>
<dbReference type="EMBL" id="JAGPYM010000090">
    <property type="protein sequence ID" value="KAH6867772.1"/>
    <property type="molecule type" value="Genomic_DNA"/>
</dbReference>
<dbReference type="Proteomes" id="UP000777438">
    <property type="component" value="Unassembled WGS sequence"/>
</dbReference>
<comment type="caution">
    <text evidence="2">The sequence shown here is derived from an EMBL/GenBank/DDBJ whole genome shotgun (WGS) entry which is preliminary data.</text>
</comment>
<feature type="non-terminal residue" evidence="2">
    <location>
        <position position="1"/>
    </location>
</feature>
<dbReference type="AlphaFoldDB" id="A0A9P8VPP2"/>
<dbReference type="PANTHER" id="PTHR33112">
    <property type="entry name" value="DOMAIN PROTEIN, PUTATIVE-RELATED"/>
    <property type="match status" value="1"/>
</dbReference>
<feature type="non-terminal residue" evidence="2">
    <location>
        <position position="325"/>
    </location>
</feature>
<evidence type="ECO:0000313" key="3">
    <source>
        <dbReference type="Proteomes" id="UP000777438"/>
    </source>
</evidence>
<gene>
    <name evidence="2" type="ORF">B0T10DRAFT_377485</name>
</gene>
<evidence type="ECO:0000313" key="2">
    <source>
        <dbReference type="EMBL" id="KAH6867772.1"/>
    </source>
</evidence>
<sequence length="325" mass="36762">FSIIDIKQQRLISMASRCRYTALSYVWGDDRRNRGLNTRATVGHLRKQGSIRHDDLTLPATLRDALDLCHRLDVRYLWIDSLCITQDDEASKDVQIQHMDAVYRSATFTIVAASGRNADTGLPGLNASNPRRICQQSADIDGLPLVSRPPRPTIKNEIWATRAWTLQEDYMSRRKLIFCDNLVVFRTSYGMQSFDLEENAYPLTSSVMRSVESHIQSQAANSNGEGKPTAVFREYTSLVEDYSSRRLTYSGDIIKAFSGLLRHLSMEYQTRFVQGLPVSSLEVALLWLPTSKVTQRTDPSSGSVVAPSWSWAGWDGSRIQYELLD</sequence>
<dbReference type="Pfam" id="PF06985">
    <property type="entry name" value="HET"/>
    <property type="match status" value="1"/>
</dbReference>
<reference evidence="2 3" key="1">
    <citation type="journal article" date="2021" name="Nat. Commun.">
        <title>Genetic determinants of endophytism in the Arabidopsis root mycobiome.</title>
        <authorList>
            <person name="Mesny F."/>
            <person name="Miyauchi S."/>
            <person name="Thiergart T."/>
            <person name="Pickel B."/>
            <person name="Atanasova L."/>
            <person name="Karlsson M."/>
            <person name="Huettel B."/>
            <person name="Barry K.W."/>
            <person name="Haridas S."/>
            <person name="Chen C."/>
            <person name="Bauer D."/>
            <person name="Andreopoulos W."/>
            <person name="Pangilinan J."/>
            <person name="LaButti K."/>
            <person name="Riley R."/>
            <person name="Lipzen A."/>
            <person name="Clum A."/>
            <person name="Drula E."/>
            <person name="Henrissat B."/>
            <person name="Kohler A."/>
            <person name="Grigoriev I.V."/>
            <person name="Martin F.M."/>
            <person name="Hacquard S."/>
        </authorList>
    </citation>
    <scope>NUCLEOTIDE SEQUENCE [LARGE SCALE GENOMIC DNA]</scope>
    <source>
        <strain evidence="2 3">MPI-CAGE-CH-0241</strain>
    </source>
</reference>
<keyword evidence="3" id="KW-1185">Reference proteome</keyword>
<organism evidence="2 3">
    <name type="scientific">Thelonectria olida</name>
    <dbReference type="NCBI Taxonomy" id="1576542"/>
    <lineage>
        <taxon>Eukaryota</taxon>
        <taxon>Fungi</taxon>
        <taxon>Dikarya</taxon>
        <taxon>Ascomycota</taxon>
        <taxon>Pezizomycotina</taxon>
        <taxon>Sordariomycetes</taxon>
        <taxon>Hypocreomycetidae</taxon>
        <taxon>Hypocreales</taxon>
        <taxon>Nectriaceae</taxon>
        <taxon>Thelonectria</taxon>
    </lineage>
</organism>
<proteinExistence type="predicted"/>
<protein>
    <submittedName>
        <fullName evidence="2">Heterokaryon incompatibility protein-domain-containing protein</fullName>
    </submittedName>
</protein>
<dbReference type="PANTHER" id="PTHR33112:SF12">
    <property type="entry name" value="HETEROKARYON INCOMPATIBILITY DOMAIN-CONTAINING PROTEIN"/>
    <property type="match status" value="1"/>
</dbReference>
<feature type="domain" description="Heterokaryon incompatibility" evidence="1">
    <location>
        <begin position="20"/>
        <end position="168"/>
    </location>
</feature>